<name>A0ABS4DA15_9CHLR</name>
<proteinExistence type="predicted"/>
<dbReference type="RefSeq" id="WP_135478278.1">
    <property type="nucleotide sequence ID" value="NZ_SIJK02000017.1"/>
</dbReference>
<reference evidence="1 2" key="1">
    <citation type="submission" date="2021-03" db="EMBL/GenBank/DDBJ databases">
        <authorList>
            <person name="Grouzdev D.S."/>
        </authorList>
    </citation>
    <scope>NUCLEOTIDE SEQUENCE [LARGE SCALE GENOMIC DNA]</scope>
    <source>
        <strain evidence="1 2">M50-1</strain>
    </source>
</reference>
<protein>
    <submittedName>
        <fullName evidence="1">Uncharacterized protein</fullName>
    </submittedName>
</protein>
<keyword evidence="2" id="KW-1185">Reference proteome</keyword>
<comment type="caution">
    <text evidence="1">The sequence shown here is derived from an EMBL/GenBank/DDBJ whole genome shotgun (WGS) entry which is preliminary data.</text>
</comment>
<organism evidence="1 2">
    <name type="scientific">Candidatus Chloroploca mongolica</name>
    <dbReference type="NCBI Taxonomy" id="2528176"/>
    <lineage>
        <taxon>Bacteria</taxon>
        <taxon>Bacillati</taxon>
        <taxon>Chloroflexota</taxon>
        <taxon>Chloroflexia</taxon>
        <taxon>Chloroflexales</taxon>
        <taxon>Chloroflexineae</taxon>
        <taxon>Oscillochloridaceae</taxon>
        <taxon>Candidatus Chloroploca</taxon>
    </lineage>
</organism>
<accession>A0ABS4DA15</accession>
<gene>
    <name evidence="1" type="ORF">EYB53_011225</name>
</gene>
<sequence length="161" mass="17690">MGDILTSIARSVTVAAYVKDNEARAVYAADGSGAREVIDLSPFITQGLLHVVDLNTAAENANYLEFASKLGDDGEAITGAIAAERNWAIGTDDGAAIRYFNQRCPSLQIVSSLELLKHWADTTDISLTELGSALRLMRIRGRYQPKVKHALYNWWQTNYAK</sequence>
<evidence type="ECO:0000313" key="2">
    <source>
        <dbReference type="Proteomes" id="UP001193081"/>
    </source>
</evidence>
<evidence type="ECO:0000313" key="1">
    <source>
        <dbReference type="EMBL" id="MBP1466277.1"/>
    </source>
</evidence>
<dbReference type="EMBL" id="SIJK02000017">
    <property type="protein sequence ID" value="MBP1466277.1"/>
    <property type="molecule type" value="Genomic_DNA"/>
</dbReference>
<dbReference type="Proteomes" id="UP001193081">
    <property type="component" value="Unassembled WGS sequence"/>
</dbReference>